<reference evidence="2 3" key="1">
    <citation type="submission" date="2017-01" db="EMBL/GenBank/DDBJ databases">
        <title>First insights into the biology of 'candidatus Vampirococcus archaeovorus'.</title>
        <authorList>
            <person name="Kizina J."/>
            <person name="Jordan S."/>
            <person name="Stueber K."/>
            <person name="Reinhardt R."/>
            <person name="Harder J."/>
        </authorList>
    </citation>
    <scope>NUCLEOTIDE SEQUENCE [LARGE SCALE GENOMIC DNA]</scope>
    <source>
        <strain evidence="2 3">LiM</strain>
    </source>
</reference>
<keyword evidence="3" id="KW-1185">Reference proteome</keyword>
<dbReference type="GO" id="GO:0016491">
    <property type="term" value="F:oxidoreductase activity"/>
    <property type="evidence" value="ECO:0007669"/>
    <property type="project" value="InterPro"/>
</dbReference>
<evidence type="ECO:0000259" key="1">
    <source>
        <dbReference type="Pfam" id="PF00578"/>
    </source>
</evidence>
<dbReference type="KEGG" id="vai:BU251_00450"/>
<dbReference type="InterPro" id="IPR036249">
    <property type="entry name" value="Thioredoxin-like_sf"/>
</dbReference>
<name>A0A410P2E3_VELA1</name>
<gene>
    <name evidence="2" type="ORF">BU251_00450</name>
</gene>
<dbReference type="Pfam" id="PF00578">
    <property type="entry name" value="AhpC-TSA"/>
    <property type="match status" value="1"/>
</dbReference>
<dbReference type="InterPro" id="IPR000866">
    <property type="entry name" value="AhpC/TSA"/>
</dbReference>
<dbReference type="RefSeq" id="WP_128698951.1">
    <property type="nucleotide sequence ID" value="NZ_CP019384.1"/>
</dbReference>
<organism evidence="2 3">
    <name type="scientific">Velamenicoccus archaeovorus</name>
    <dbReference type="NCBI Taxonomy" id="1930593"/>
    <lineage>
        <taxon>Bacteria</taxon>
        <taxon>Pseudomonadati</taxon>
        <taxon>Candidatus Omnitrophota</taxon>
        <taxon>Candidatus Velamenicoccus</taxon>
    </lineage>
</organism>
<protein>
    <recommendedName>
        <fullName evidence="1">Alkyl hydroperoxide reductase subunit C/ Thiol specific antioxidant domain-containing protein</fullName>
    </recommendedName>
</protein>
<feature type="domain" description="Alkyl hydroperoxide reductase subunit C/ Thiol specific antioxidant" evidence="1">
    <location>
        <begin position="12"/>
        <end position="121"/>
    </location>
</feature>
<dbReference type="Gene3D" id="3.40.30.10">
    <property type="entry name" value="Glutaredoxin"/>
    <property type="match status" value="1"/>
</dbReference>
<dbReference type="Proteomes" id="UP000287243">
    <property type="component" value="Chromosome"/>
</dbReference>
<sequence>MAKSLVPERSIIPQFHLQARDGEVFDSSGYKRKKNLVLFFMTRPDLDFLMRLDEAAAAIRQQNAVIAVVSPACSEVIGALYQAHRLSFAVLSDEKMEVLRQFISFADREAFTALFITDRYGDVFFEYVATAAAGLPPFEDIVKSLEFIESQCPECEGGTFR</sequence>
<accession>A0A410P2E3</accession>
<dbReference type="AlphaFoldDB" id="A0A410P2E3"/>
<dbReference type="OrthoDB" id="9809746at2"/>
<evidence type="ECO:0000313" key="3">
    <source>
        <dbReference type="Proteomes" id="UP000287243"/>
    </source>
</evidence>
<dbReference type="EMBL" id="CP019384">
    <property type="protein sequence ID" value="QAT16316.1"/>
    <property type="molecule type" value="Genomic_DNA"/>
</dbReference>
<dbReference type="GO" id="GO:0016209">
    <property type="term" value="F:antioxidant activity"/>
    <property type="evidence" value="ECO:0007669"/>
    <property type="project" value="InterPro"/>
</dbReference>
<proteinExistence type="predicted"/>
<dbReference type="SUPFAM" id="SSF52833">
    <property type="entry name" value="Thioredoxin-like"/>
    <property type="match status" value="1"/>
</dbReference>
<evidence type="ECO:0000313" key="2">
    <source>
        <dbReference type="EMBL" id="QAT16316.1"/>
    </source>
</evidence>